<dbReference type="RefSeq" id="WP_331192483.1">
    <property type="nucleotide sequence ID" value="NZ_JAQSEO010000018.1"/>
</dbReference>
<dbReference type="Proteomes" id="UP001335665">
    <property type="component" value="Unassembled WGS sequence"/>
</dbReference>
<dbReference type="Pfam" id="PF12784">
    <property type="entry name" value="PDDEXK_2"/>
    <property type="match status" value="1"/>
</dbReference>
<name>A0ABU7SU96_9LACO</name>
<proteinExistence type="predicted"/>
<evidence type="ECO:0000313" key="1">
    <source>
        <dbReference type="EMBL" id="MEE6701612.1"/>
    </source>
</evidence>
<accession>A0ABU7SU96</accession>
<dbReference type="NCBIfam" id="TIGR01784">
    <property type="entry name" value="T_den_put_tspse"/>
    <property type="match status" value="1"/>
</dbReference>
<evidence type="ECO:0000313" key="2">
    <source>
        <dbReference type="Proteomes" id="UP001335665"/>
    </source>
</evidence>
<organism evidence="1 2">
    <name type="scientific">Limosilactobacillus pontis</name>
    <dbReference type="NCBI Taxonomy" id="35787"/>
    <lineage>
        <taxon>Bacteria</taxon>
        <taxon>Bacillati</taxon>
        <taxon>Bacillota</taxon>
        <taxon>Bacilli</taxon>
        <taxon>Lactobacillales</taxon>
        <taxon>Lactobacillaceae</taxon>
        <taxon>Limosilactobacillus</taxon>
    </lineage>
</organism>
<sequence>MNRLAKAARAWTIAGLENDFIFSKVMTDPAICLTIIQNILPDLAITRITPPLTQQTITPTNDAKGVRFDIATTDDHDNRYDIEMQVADHHNLAQRVRYYQAMNALDVYDKGANYHDANNSYVIFICCFDPFRLGAQFYSANKHLNEFPGYRVLDGATDIYLNASSHRHEVPAKLQTLLDQVAHRDSGQDDEFGVKLRQRIATVKHNKEWRADFMRLSLAEMDHEYELKEAKKQGQDQALVQLAAGLINQGQSADQVQDFLTSVMMVSPAQAREYYQQALRG</sequence>
<dbReference type="EMBL" id="JAQSFA010000018">
    <property type="protein sequence ID" value="MEE6701612.1"/>
    <property type="molecule type" value="Genomic_DNA"/>
</dbReference>
<keyword evidence="2" id="KW-1185">Reference proteome</keyword>
<comment type="caution">
    <text evidence="1">The sequence shown here is derived from an EMBL/GenBank/DDBJ whole genome shotgun (WGS) entry which is preliminary data.</text>
</comment>
<reference evidence="1 2" key="1">
    <citation type="submission" date="2023-02" db="EMBL/GenBank/DDBJ databases">
        <title>The predominant lactic acid bacteria and yeasts involved in the spontaneous fermentation of millet during the production of the traditional porridge Hausa koko in Ghana.</title>
        <authorList>
            <person name="Atter A."/>
            <person name="Diaz M."/>
        </authorList>
    </citation>
    <scope>NUCLEOTIDE SEQUENCE [LARGE SCALE GENOMIC DNA]</scope>
    <source>
        <strain evidence="1 2">FI11552</strain>
    </source>
</reference>
<dbReference type="InterPro" id="IPR010106">
    <property type="entry name" value="RpnA"/>
</dbReference>
<protein>
    <submittedName>
        <fullName evidence="1">Rpn family recombination-promoting nuclease/putative transposase</fullName>
    </submittedName>
</protein>
<gene>
    <name evidence="1" type="ORF">PS396_07350</name>
</gene>